<dbReference type="KEGG" id="rmb:K529_010830"/>
<feature type="compositionally biased region" description="Low complexity" evidence="1">
    <location>
        <begin position="182"/>
        <end position="196"/>
    </location>
</feature>
<feature type="region of interest" description="Disordered" evidence="1">
    <location>
        <begin position="49"/>
        <end position="69"/>
    </location>
</feature>
<dbReference type="STRING" id="1265309.K529_010830"/>
<name>A0A1B1A3T9_9RHOB</name>
<evidence type="ECO:0000313" key="2">
    <source>
        <dbReference type="EMBL" id="ANP41260.1"/>
    </source>
</evidence>
<accession>A0A1B1A3T9</accession>
<evidence type="ECO:0000256" key="1">
    <source>
        <dbReference type="SAM" id="MobiDB-lite"/>
    </source>
</evidence>
<feature type="region of interest" description="Disordered" evidence="1">
    <location>
        <begin position="167"/>
        <end position="196"/>
    </location>
</feature>
<dbReference type="GeneID" id="28250332"/>
<dbReference type="RefSeq" id="WP_005623021.1">
    <property type="nucleotide sequence ID" value="NZ_CP015230.1"/>
</dbReference>
<dbReference type="EMBL" id="CP015230">
    <property type="protein sequence ID" value="ANP41260.1"/>
    <property type="molecule type" value="Genomic_DNA"/>
</dbReference>
<feature type="compositionally biased region" description="Polar residues" evidence="1">
    <location>
        <begin position="172"/>
        <end position="181"/>
    </location>
</feature>
<evidence type="ECO:0000313" key="3">
    <source>
        <dbReference type="Proteomes" id="UP000013243"/>
    </source>
</evidence>
<sequence>MVRYIVIIAGTACLSITAGLGLALCHNALSGSDGDSSARLSSLTRLQAPVPELRAEPSLQTPRVESHTSPAFDARADLPRVASFETPARLLPNSSPTQTDAALPALGLSTPDPAPAVIPASADASHEVTRTLDVRPLKRPVSTAADDSYVATPLPQTYERTASAAPAPLYQSEPQPEQQLVSLPPQLSRRSSTSPSPSFFIGVFR</sequence>
<organism evidence="2 3">
    <name type="scientific">Tritonibacter mobilis F1926</name>
    <dbReference type="NCBI Taxonomy" id="1265309"/>
    <lineage>
        <taxon>Bacteria</taxon>
        <taxon>Pseudomonadati</taxon>
        <taxon>Pseudomonadota</taxon>
        <taxon>Alphaproteobacteria</taxon>
        <taxon>Rhodobacterales</taxon>
        <taxon>Paracoccaceae</taxon>
        <taxon>Tritonibacter</taxon>
    </lineage>
</organism>
<reference evidence="2 3" key="1">
    <citation type="journal article" date="2016" name="ISME J.">
        <title>Global occurrence and heterogeneity of the Roseobacter-clade species Ruegeria mobilis.</title>
        <authorList>
            <person name="Sonnenschein E."/>
            <person name="Gram L."/>
        </authorList>
    </citation>
    <scope>NUCLEOTIDE SEQUENCE [LARGE SCALE GENOMIC DNA]</scope>
    <source>
        <strain evidence="2 3">F1926</strain>
    </source>
</reference>
<gene>
    <name evidence="2" type="ORF">K529_010830</name>
</gene>
<feature type="compositionally biased region" description="Polar residues" evidence="1">
    <location>
        <begin position="58"/>
        <end position="69"/>
    </location>
</feature>
<dbReference type="AlphaFoldDB" id="A0A1B1A3T9"/>
<protein>
    <submittedName>
        <fullName evidence="2">Uncharacterized protein</fullName>
    </submittedName>
</protein>
<dbReference type="Proteomes" id="UP000013243">
    <property type="component" value="Chromosome"/>
</dbReference>
<proteinExistence type="predicted"/>